<evidence type="ECO:0000313" key="5">
    <source>
        <dbReference type="EMBL" id="UVW36015.1"/>
    </source>
</evidence>
<evidence type="ECO:0000256" key="2">
    <source>
        <dbReference type="ARBA" id="ARBA00008954"/>
    </source>
</evidence>
<dbReference type="CDD" id="cd00610">
    <property type="entry name" value="OAT_like"/>
    <property type="match status" value="1"/>
</dbReference>
<keyword evidence="5" id="KW-0032">Aminotransferase</keyword>
<dbReference type="InterPro" id="IPR015424">
    <property type="entry name" value="PyrdxlP-dep_Trfase"/>
</dbReference>
<reference evidence="5" key="1">
    <citation type="submission" date="2022-08" db="EMBL/GenBank/DDBJ databases">
        <title>Catabolic pathway analysis in culturable SAR92 clade bacteria reveals their overlooked roles in DMSP degradation in coastal seas.</title>
        <authorList>
            <person name="He X."/>
            <person name="Zhang X."/>
            <person name="Zhang Y."/>
        </authorList>
    </citation>
    <scope>NUCLEOTIDE SEQUENCE</scope>
    <source>
        <strain evidence="5">H455</strain>
    </source>
</reference>
<dbReference type="EMBL" id="CP103416">
    <property type="protein sequence ID" value="UVW36015.1"/>
    <property type="molecule type" value="Genomic_DNA"/>
</dbReference>
<dbReference type="InterPro" id="IPR049704">
    <property type="entry name" value="Aminotrans_3_PPA_site"/>
</dbReference>
<name>A0ABY5TRN9_9GAMM</name>
<dbReference type="Proteomes" id="UP001059934">
    <property type="component" value="Chromosome"/>
</dbReference>
<protein>
    <submittedName>
        <fullName evidence="5">Aspartate aminotransferase family protein</fullName>
    </submittedName>
</protein>
<dbReference type="Pfam" id="PF00202">
    <property type="entry name" value="Aminotran_3"/>
    <property type="match status" value="1"/>
</dbReference>
<dbReference type="PROSITE" id="PS00600">
    <property type="entry name" value="AA_TRANSFER_CLASS_3"/>
    <property type="match status" value="1"/>
</dbReference>
<dbReference type="Gene3D" id="3.90.1150.10">
    <property type="entry name" value="Aspartate Aminotransferase, domain 1"/>
    <property type="match status" value="1"/>
</dbReference>
<keyword evidence="5" id="KW-0808">Transferase</keyword>
<dbReference type="SUPFAM" id="SSF53383">
    <property type="entry name" value="PLP-dependent transferases"/>
    <property type="match status" value="1"/>
</dbReference>
<dbReference type="NCBIfam" id="NF005682">
    <property type="entry name" value="PRK07480.1"/>
    <property type="match status" value="1"/>
</dbReference>
<keyword evidence="6" id="KW-1185">Reference proteome</keyword>
<comment type="cofactor">
    <cofactor evidence="1">
        <name>pyridoxal 5'-phosphate</name>
        <dbReference type="ChEBI" id="CHEBI:597326"/>
    </cofactor>
</comment>
<evidence type="ECO:0000256" key="4">
    <source>
        <dbReference type="RuleBase" id="RU003560"/>
    </source>
</evidence>
<dbReference type="InterPro" id="IPR015421">
    <property type="entry name" value="PyrdxlP-dep_Trfase_major"/>
</dbReference>
<dbReference type="InterPro" id="IPR015422">
    <property type="entry name" value="PyrdxlP-dep_Trfase_small"/>
</dbReference>
<proteinExistence type="inferred from homology"/>
<dbReference type="PIRSF" id="PIRSF000521">
    <property type="entry name" value="Transaminase_4ab_Lys_Orn"/>
    <property type="match status" value="1"/>
</dbReference>
<sequence length="454" mass="50495">MTKHRTTQQWQELDTQRHLHPFTDFNEYAKKPGRIINRAEHIYIYDSDDNQILDGMSGLWCCSLGYSQPAIAEAVSRQFEQLPYYNNFFQCSNAPAVELAERLVDMAPERFTHVFFTNSGSEANDTNIRLLRRYWDLQDKPNKRIIISRQNAYHGSTIASASLGGFGFVHQQFETLPYVEHIVDPNWFINGGDLSPEEFGLKAARALEEKIDEIGEDNIAAFIAEPIQGAGGVIVPPDSYWPEVSRILKARDILFISDEVICGFGRTGELFGSQTLGTEPDLITFAKAVTNGFQPLGGVLVSDKVASVITAKGGEFAHGFTYSGHPIACAAAMATLDIMQSENIFERVRDHAAPYMQKRWAELGKHPIVGHTRGLGMFGSIELVRNKETRERLAPDQVSGGICRDLAIENGLVMRAVGDSMIISPPLICTDGEIDRLIERATLALDLTAEHFSL</sequence>
<dbReference type="PANTHER" id="PTHR43094:SF1">
    <property type="entry name" value="AMINOTRANSFERASE CLASS-III"/>
    <property type="match status" value="1"/>
</dbReference>
<evidence type="ECO:0000256" key="1">
    <source>
        <dbReference type="ARBA" id="ARBA00001933"/>
    </source>
</evidence>
<gene>
    <name evidence="5" type="ORF">NYF23_05240</name>
</gene>
<dbReference type="InterPro" id="IPR005814">
    <property type="entry name" value="Aminotrans_3"/>
</dbReference>
<comment type="similarity">
    <text evidence="2 4">Belongs to the class-III pyridoxal-phosphate-dependent aminotransferase family.</text>
</comment>
<evidence type="ECO:0000313" key="6">
    <source>
        <dbReference type="Proteomes" id="UP001059934"/>
    </source>
</evidence>
<dbReference type="GO" id="GO:0008483">
    <property type="term" value="F:transaminase activity"/>
    <property type="evidence" value="ECO:0007669"/>
    <property type="project" value="UniProtKB-KW"/>
</dbReference>
<keyword evidence="3 4" id="KW-0663">Pyridoxal phosphate</keyword>
<dbReference type="PANTHER" id="PTHR43094">
    <property type="entry name" value="AMINOTRANSFERASE"/>
    <property type="match status" value="1"/>
</dbReference>
<evidence type="ECO:0000256" key="3">
    <source>
        <dbReference type="ARBA" id="ARBA00022898"/>
    </source>
</evidence>
<dbReference type="Gene3D" id="3.40.640.10">
    <property type="entry name" value="Type I PLP-dependent aspartate aminotransferase-like (Major domain)"/>
    <property type="match status" value="1"/>
</dbReference>
<accession>A0ABY5TRN9</accession>
<organism evidence="5 6">
    <name type="scientific">SAR92 clade bacterium H455</name>
    <dbReference type="NCBI Taxonomy" id="2974818"/>
    <lineage>
        <taxon>Bacteria</taxon>
        <taxon>Pseudomonadati</taxon>
        <taxon>Pseudomonadota</taxon>
        <taxon>Gammaproteobacteria</taxon>
        <taxon>Cellvibrionales</taxon>
        <taxon>Porticoccaceae</taxon>
        <taxon>SAR92 clade</taxon>
    </lineage>
</organism>